<evidence type="ECO:0000313" key="5">
    <source>
        <dbReference type="Proteomes" id="UP000007796"/>
    </source>
</evidence>
<organism evidence="5">
    <name type="scientific">Grosmannia clavigera (strain kw1407 / UAMH 11150)</name>
    <name type="common">Blue stain fungus</name>
    <name type="synonym">Graphiocladiella clavigera</name>
    <dbReference type="NCBI Taxonomy" id="655863"/>
    <lineage>
        <taxon>Eukaryota</taxon>
        <taxon>Fungi</taxon>
        <taxon>Dikarya</taxon>
        <taxon>Ascomycota</taxon>
        <taxon>Pezizomycotina</taxon>
        <taxon>Sordariomycetes</taxon>
        <taxon>Sordariomycetidae</taxon>
        <taxon>Ophiostomatales</taxon>
        <taxon>Ophiostomataceae</taxon>
        <taxon>Leptographium</taxon>
    </lineage>
</organism>
<dbReference type="OrthoDB" id="2735536at2759"/>
<proteinExistence type="inferred from homology"/>
<keyword evidence="5" id="KW-1185">Reference proteome</keyword>
<dbReference type="Pfam" id="PF01370">
    <property type="entry name" value="Epimerase"/>
    <property type="match status" value="1"/>
</dbReference>
<dbReference type="PANTHER" id="PTHR10366">
    <property type="entry name" value="NAD DEPENDENT EPIMERASE/DEHYDRATASE"/>
    <property type="match status" value="1"/>
</dbReference>
<dbReference type="InterPro" id="IPR001509">
    <property type="entry name" value="Epimerase_deHydtase"/>
</dbReference>
<evidence type="ECO:0000256" key="1">
    <source>
        <dbReference type="ARBA" id="ARBA00023002"/>
    </source>
</evidence>
<dbReference type="InterPro" id="IPR036291">
    <property type="entry name" value="NAD(P)-bd_dom_sf"/>
</dbReference>
<dbReference type="AlphaFoldDB" id="F0XF71"/>
<keyword evidence="1" id="KW-0560">Oxidoreductase</keyword>
<evidence type="ECO:0000313" key="4">
    <source>
        <dbReference type="EMBL" id="EFX03772.1"/>
    </source>
</evidence>
<dbReference type="PANTHER" id="PTHR10366:SF564">
    <property type="entry name" value="STEROL-4-ALPHA-CARBOXYLATE 3-DEHYDROGENASE, DECARBOXYLATING"/>
    <property type="match status" value="1"/>
</dbReference>
<sequence>MTDVLLITGANSYVAGHMIQQALERGYAVHGTVRSEASGQKLLAVFPQHATGADAKLTYAIVPDMTAVENYETSFRNADITGVIHTASPFRLDVEDNAKDLLEPARDGAVAILEAVRQYGNGKVRSVISVSSFASVVDMSYGLRPGYHYTEADWNPMSWDAAKTTDVVSAYCASKALAEKAQWAWQKEHAGQPGADFALTTMTPPWVFGPYVNLAGMGIKKPGQLNESMKLLAHLVDGSLAGGEVPPTDFAGFIDVRDLATAVLRAYDGAKAADPAIVNQRFLIASKFSYQTAADVIRDSFPDLRDNVPVGTPGAGRTEPTYIYDTSKAKAALGIKFTSIDDTVRDSVRQIATLL</sequence>
<dbReference type="HOGENOM" id="CLU_007383_9_2_1"/>
<dbReference type="FunCoup" id="F0XF71">
    <property type="interactions" value="182"/>
</dbReference>
<accession>F0XF71</accession>
<dbReference type="EMBL" id="GL629765">
    <property type="protein sequence ID" value="EFX03772.1"/>
    <property type="molecule type" value="Genomic_DNA"/>
</dbReference>
<dbReference type="InParanoid" id="F0XF71"/>
<comment type="similarity">
    <text evidence="2">Belongs to the NAD(P)-dependent epimerase/dehydratase family. Dihydroflavonol-4-reductase subfamily.</text>
</comment>
<dbReference type="InterPro" id="IPR050425">
    <property type="entry name" value="NAD(P)_dehydrat-like"/>
</dbReference>
<dbReference type="Gene3D" id="3.40.50.720">
    <property type="entry name" value="NAD(P)-binding Rossmann-like Domain"/>
    <property type="match status" value="1"/>
</dbReference>
<evidence type="ECO:0000259" key="3">
    <source>
        <dbReference type="Pfam" id="PF01370"/>
    </source>
</evidence>
<reference evidence="4 5" key="1">
    <citation type="journal article" date="2011" name="Proc. Natl. Acad. Sci. U.S.A.">
        <title>Genome and transcriptome analyses of the mountain pine beetle-fungal symbiont Grosmannia clavigera, a lodgepole pine pathogen.</title>
        <authorList>
            <person name="DiGuistini S."/>
            <person name="Wang Y."/>
            <person name="Liao N.Y."/>
            <person name="Taylor G."/>
            <person name="Tanguay P."/>
            <person name="Feau N."/>
            <person name="Henrissat B."/>
            <person name="Chan S.K."/>
            <person name="Hesse-Orce U."/>
            <person name="Alamouti S.M."/>
            <person name="Tsui C.K.M."/>
            <person name="Docking R.T."/>
            <person name="Levasseur A."/>
            <person name="Haridas S."/>
            <person name="Robertson G."/>
            <person name="Birol I."/>
            <person name="Holt R.A."/>
            <person name="Marra M.A."/>
            <person name="Hamelin R.C."/>
            <person name="Hirst M."/>
            <person name="Jones S.J.M."/>
            <person name="Bohlmann J."/>
            <person name="Breuil C."/>
        </authorList>
    </citation>
    <scope>NUCLEOTIDE SEQUENCE [LARGE SCALE GENOMIC DNA]</scope>
    <source>
        <strain evidence="5">kw1407 / UAMH 11150</strain>
    </source>
</reference>
<feature type="domain" description="NAD-dependent epimerase/dehydratase" evidence="3">
    <location>
        <begin position="6"/>
        <end position="272"/>
    </location>
</feature>
<dbReference type="Proteomes" id="UP000007796">
    <property type="component" value="Unassembled WGS sequence"/>
</dbReference>
<evidence type="ECO:0000256" key="2">
    <source>
        <dbReference type="ARBA" id="ARBA00023445"/>
    </source>
</evidence>
<dbReference type="SUPFAM" id="SSF51735">
    <property type="entry name" value="NAD(P)-binding Rossmann-fold domains"/>
    <property type="match status" value="1"/>
</dbReference>
<dbReference type="GeneID" id="25980496"/>
<dbReference type="GO" id="GO:0016616">
    <property type="term" value="F:oxidoreductase activity, acting on the CH-OH group of donors, NAD or NADP as acceptor"/>
    <property type="evidence" value="ECO:0007669"/>
    <property type="project" value="TreeGrafter"/>
</dbReference>
<protein>
    <submittedName>
        <fullName evidence="4">NAD dependent epimerase</fullName>
    </submittedName>
</protein>
<name>F0XF71_GROCL</name>
<dbReference type="STRING" id="655863.F0XF71"/>
<dbReference type="eggNOG" id="KOG1502">
    <property type="taxonomic scope" value="Eukaryota"/>
</dbReference>
<gene>
    <name evidence="4" type="ORF">CMQ_700</name>
</gene>
<dbReference type="RefSeq" id="XP_014173254.1">
    <property type="nucleotide sequence ID" value="XM_014317779.1"/>
</dbReference>